<feature type="region of interest" description="Disordered" evidence="1">
    <location>
        <begin position="72"/>
        <end position="129"/>
    </location>
</feature>
<gene>
    <name evidence="2" type="ORF">DSM5745_02169</name>
</gene>
<evidence type="ECO:0000313" key="2">
    <source>
        <dbReference type="EMBL" id="RDW90394.1"/>
    </source>
</evidence>
<keyword evidence="3" id="KW-1185">Reference proteome</keyword>
<feature type="compositionally biased region" description="Polar residues" evidence="1">
    <location>
        <begin position="93"/>
        <end position="112"/>
    </location>
</feature>
<sequence>MSDADQEVKKARPQSTMALAFSSALDSAFSLDSDVDYLSQTIDQKKYEMMIQERELEELQAKIRQAEERLKARGSVIMSGNNQSSGVHRDGGYQSTESATTSPTDSAGQYSSGDEQRQRPGDRQQGRNS</sequence>
<organism evidence="2 3">
    <name type="scientific">Aspergillus mulundensis</name>
    <dbReference type="NCBI Taxonomy" id="1810919"/>
    <lineage>
        <taxon>Eukaryota</taxon>
        <taxon>Fungi</taxon>
        <taxon>Dikarya</taxon>
        <taxon>Ascomycota</taxon>
        <taxon>Pezizomycotina</taxon>
        <taxon>Eurotiomycetes</taxon>
        <taxon>Eurotiomycetidae</taxon>
        <taxon>Eurotiales</taxon>
        <taxon>Aspergillaceae</taxon>
        <taxon>Aspergillus</taxon>
        <taxon>Aspergillus subgen. Nidulantes</taxon>
    </lineage>
</organism>
<accession>A0A3D8SVU1</accession>
<reference evidence="2 3" key="1">
    <citation type="journal article" date="2018" name="IMA Fungus">
        <title>IMA Genome-F 9: Draft genome sequence of Annulohypoxylon stygium, Aspergillus mulundensis, Berkeleyomyces basicola (syn. Thielaviopsis basicola), Ceratocystis smalleyi, two Cercospora beticola strains, Coleophoma cylindrospora, Fusarium fracticaudum, Phialophora cf. hyalina, and Morchella septimelata.</title>
        <authorList>
            <person name="Wingfield B.D."/>
            <person name="Bills G.F."/>
            <person name="Dong Y."/>
            <person name="Huang W."/>
            <person name="Nel W.J."/>
            <person name="Swalarsk-Parry B.S."/>
            <person name="Vaghefi N."/>
            <person name="Wilken P.M."/>
            <person name="An Z."/>
            <person name="de Beer Z.W."/>
            <person name="De Vos L."/>
            <person name="Chen L."/>
            <person name="Duong T.A."/>
            <person name="Gao Y."/>
            <person name="Hammerbacher A."/>
            <person name="Kikkert J.R."/>
            <person name="Li Y."/>
            <person name="Li H."/>
            <person name="Li K."/>
            <person name="Li Q."/>
            <person name="Liu X."/>
            <person name="Ma X."/>
            <person name="Naidoo K."/>
            <person name="Pethybridge S.J."/>
            <person name="Sun J."/>
            <person name="Steenkamp E.T."/>
            <person name="van der Nest M.A."/>
            <person name="van Wyk S."/>
            <person name="Wingfield M.J."/>
            <person name="Xiong C."/>
            <person name="Yue Q."/>
            <person name="Zhang X."/>
        </authorList>
    </citation>
    <scope>NUCLEOTIDE SEQUENCE [LARGE SCALE GENOMIC DNA]</scope>
    <source>
        <strain evidence="2 3">DSM 5745</strain>
    </source>
</reference>
<dbReference type="RefSeq" id="XP_026607348.1">
    <property type="nucleotide sequence ID" value="XM_026744185.1"/>
</dbReference>
<dbReference type="GeneID" id="38112539"/>
<evidence type="ECO:0000313" key="3">
    <source>
        <dbReference type="Proteomes" id="UP000256690"/>
    </source>
</evidence>
<feature type="compositionally biased region" description="Basic and acidic residues" evidence="1">
    <location>
        <begin position="114"/>
        <end position="129"/>
    </location>
</feature>
<dbReference type="OrthoDB" id="5408734at2759"/>
<dbReference type="Proteomes" id="UP000256690">
    <property type="component" value="Unassembled WGS sequence"/>
</dbReference>
<dbReference type="EMBL" id="PVWQ01000002">
    <property type="protein sequence ID" value="RDW90394.1"/>
    <property type="molecule type" value="Genomic_DNA"/>
</dbReference>
<dbReference type="AlphaFoldDB" id="A0A3D8SVU1"/>
<name>A0A3D8SVU1_9EURO</name>
<protein>
    <submittedName>
        <fullName evidence="2">Uncharacterized protein</fullName>
    </submittedName>
</protein>
<evidence type="ECO:0000256" key="1">
    <source>
        <dbReference type="SAM" id="MobiDB-lite"/>
    </source>
</evidence>
<proteinExistence type="predicted"/>
<comment type="caution">
    <text evidence="2">The sequence shown here is derived from an EMBL/GenBank/DDBJ whole genome shotgun (WGS) entry which is preliminary data.</text>
</comment>